<organism evidence="2 3">
    <name type="scientific">Australozyma saopauloensis</name>
    <dbReference type="NCBI Taxonomy" id="291208"/>
    <lineage>
        <taxon>Eukaryota</taxon>
        <taxon>Fungi</taxon>
        <taxon>Dikarya</taxon>
        <taxon>Ascomycota</taxon>
        <taxon>Saccharomycotina</taxon>
        <taxon>Pichiomycetes</taxon>
        <taxon>Metschnikowiaceae</taxon>
        <taxon>Australozyma</taxon>
    </lineage>
</organism>
<dbReference type="EMBL" id="CP138894">
    <property type="protein sequence ID" value="WPK22866.1"/>
    <property type="molecule type" value="Genomic_DNA"/>
</dbReference>
<dbReference type="KEGG" id="asau:88171155"/>
<keyword evidence="3" id="KW-1185">Reference proteome</keyword>
<keyword evidence="1" id="KW-0472">Membrane</keyword>
<dbReference type="AlphaFoldDB" id="A0AAX4H3W1"/>
<reference evidence="2 3" key="1">
    <citation type="submission" date="2023-10" db="EMBL/GenBank/DDBJ databases">
        <title>Draft Genome Sequence of Candida saopaulonensis from a very Premature Infant with Sepsis.</title>
        <authorList>
            <person name="Ning Y."/>
            <person name="Dai R."/>
            <person name="Xiao M."/>
            <person name="Xu Y."/>
            <person name="Yan Q."/>
            <person name="Zhang L."/>
        </authorList>
    </citation>
    <scope>NUCLEOTIDE SEQUENCE [LARGE SCALE GENOMIC DNA]</scope>
    <source>
        <strain evidence="2 3">19XY460</strain>
    </source>
</reference>
<keyword evidence="1" id="KW-1133">Transmembrane helix</keyword>
<dbReference type="GeneID" id="88171155"/>
<protein>
    <submittedName>
        <fullName evidence="2">Uncharacterized protein</fullName>
    </submittedName>
</protein>
<evidence type="ECO:0000313" key="2">
    <source>
        <dbReference type="EMBL" id="WPK22866.1"/>
    </source>
</evidence>
<evidence type="ECO:0000256" key="1">
    <source>
        <dbReference type="SAM" id="Phobius"/>
    </source>
</evidence>
<proteinExistence type="predicted"/>
<evidence type="ECO:0000313" key="3">
    <source>
        <dbReference type="Proteomes" id="UP001338582"/>
    </source>
</evidence>
<accession>A0AAX4H3W1</accession>
<keyword evidence="1" id="KW-0812">Transmembrane</keyword>
<sequence>MAIEGICSTKAPSMRGEQLKAIPVGCYLRAHPTESPMQMYFTVCTNLLNDLGVLSLDLIVRLQLKSPGLLTWSSLVVFLDVHAMVWVVSHVKPWHESHEKERVLRVSIGNILHLVIQLGLVLVVWQLLLRQQFLDLISVLLDFSGVLGPAQETLGRSNICKTETTKETNQGGTSQKSGRELGRLLEGACDWVQFLPSHHGKWDSSGSSGPDSNVGRSHVGDDSAVVWVDIYELIVAVRRLAPHGFV</sequence>
<dbReference type="RefSeq" id="XP_062875253.1">
    <property type="nucleotide sequence ID" value="XM_063019183.1"/>
</dbReference>
<feature type="transmembrane region" description="Helical" evidence="1">
    <location>
        <begin position="69"/>
        <end position="88"/>
    </location>
</feature>
<gene>
    <name evidence="2" type="ORF">PUMCH_000086</name>
</gene>
<name>A0AAX4H3W1_9ASCO</name>
<feature type="transmembrane region" description="Helical" evidence="1">
    <location>
        <begin position="108"/>
        <end position="128"/>
    </location>
</feature>
<dbReference type="Proteomes" id="UP001338582">
    <property type="component" value="Chromosome 1"/>
</dbReference>